<protein>
    <submittedName>
        <fullName evidence="2">Pentapeptide repeat protein</fullName>
    </submittedName>
</protein>
<feature type="transmembrane region" description="Helical" evidence="1">
    <location>
        <begin position="359"/>
        <end position="377"/>
    </location>
</feature>
<gene>
    <name evidence="2" type="ORF">C8P64_0155</name>
</gene>
<dbReference type="EMBL" id="QBKQ01000001">
    <property type="protein sequence ID" value="PTX44185.1"/>
    <property type="molecule type" value="Genomic_DNA"/>
</dbReference>
<dbReference type="OrthoDB" id="1122808at2"/>
<evidence type="ECO:0000256" key="1">
    <source>
        <dbReference type="SAM" id="Phobius"/>
    </source>
</evidence>
<dbReference type="Proteomes" id="UP000244174">
    <property type="component" value="Unassembled WGS sequence"/>
</dbReference>
<sequence>MSETNATIISENQLTDQIDTRYVFSYGNIPYIEDAIIDYEFKLPIYQKVLIEDLTGTKSTHDLYFMDCNFEKKVRVEDYEGLLYFDRCTFNSFVDLANTNFHSKIRFRQCIFHGEVYFNNTTFHDLADFWRCKFEKRTSFFKTDFLATTVFSGSIFKENALFTYSQIEKLLILRRTTFIQGLDLSLANINGDLKLFDIQLDDFKSVDNMPETIEYEEGLEEKGEIYTANKRETFRLIKHIFQSNNDSVTSQKFSLLESITHRKEIWFRLNHDFRSKDLWDYILLTLNRFSNNHKTSYIRGFAFTIFLGLFTFIFVAWSSKTYEPATNFDQFDFGLAVSHFVQFLTPTHKFDYIDENPSGQFYLLDFLGRIIIAYGIYQTIQAFRKFR</sequence>
<keyword evidence="1" id="KW-0472">Membrane</keyword>
<accession>A0A2T6AK40</accession>
<dbReference type="InterPro" id="IPR001646">
    <property type="entry name" value="5peptide_repeat"/>
</dbReference>
<organism evidence="2 3">
    <name type="scientific">Christiangramia gaetbulicola</name>
    <dbReference type="NCBI Taxonomy" id="703340"/>
    <lineage>
        <taxon>Bacteria</taxon>
        <taxon>Pseudomonadati</taxon>
        <taxon>Bacteroidota</taxon>
        <taxon>Flavobacteriia</taxon>
        <taxon>Flavobacteriales</taxon>
        <taxon>Flavobacteriaceae</taxon>
        <taxon>Christiangramia</taxon>
    </lineage>
</organism>
<keyword evidence="1" id="KW-0812">Transmembrane</keyword>
<evidence type="ECO:0000313" key="3">
    <source>
        <dbReference type="Proteomes" id="UP000244174"/>
    </source>
</evidence>
<feature type="transmembrane region" description="Helical" evidence="1">
    <location>
        <begin position="297"/>
        <end position="317"/>
    </location>
</feature>
<keyword evidence="1" id="KW-1133">Transmembrane helix</keyword>
<evidence type="ECO:0000313" key="2">
    <source>
        <dbReference type="EMBL" id="PTX44185.1"/>
    </source>
</evidence>
<reference evidence="2 3" key="1">
    <citation type="submission" date="2018-04" db="EMBL/GenBank/DDBJ databases">
        <title>Genomic Encyclopedia of Archaeal and Bacterial Type Strains, Phase II (KMG-II): from individual species to whole genera.</title>
        <authorList>
            <person name="Goeker M."/>
        </authorList>
    </citation>
    <scope>NUCLEOTIDE SEQUENCE [LARGE SCALE GENOMIC DNA]</scope>
    <source>
        <strain evidence="2 3">DSM 23082</strain>
    </source>
</reference>
<comment type="caution">
    <text evidence="2">The sequence shown here is derived from an EMBL/GenBank/DDBJ whole genome shotgun (WGS) entry which is preliminary data.</text>
</comment>
<dbReference type="AlphaFoldDB" id="A0A2T6AK40"/>
<keyword evidence="3" id="KW-1185">Reference proteome</keyword>
<proteinExistence type="predicted"/>
<dbReference type="Pfam" id="PF13576">
    <property type="entry name" value="Pentapeptide_3"/>
    <property type="match status" value="1"/>
</dbReference>
<name>A0A2T6AK40_9FLAO</name>